<dbReference type="PRINTS" id="PR00410">
    <property type="entry name" value="PHEHYDRXLASE"/>
</dbReference>
<sequence>MKTLSCYVKSITPFNDAVYQVILAPSEPVDFKAGQYLSVIMDENDKRPFSIASAPHARNIELHIGAAVAESYPMQVVERLKQCLADAHTIDVEIPAGTAHLRHDSTRPRLLIAGGTGFSYIKSIVEHQIEQQSNTETILYWGCRNQDAMYYQAQAECWHEQHPWLTFIPVIEDSDDNWAGKTANLLEQVKHDFTDVSAYDIYIAGRFDMAAAARELLRTMKVNEAHLFGDAFAFIP</sequence>
<dbReference type="Gene3D" id="3.40.50.80">
    <property type="entry name" value="Nucleotide-binding domain of ferredoxin-NADP reductase (FNR) module"/>
    <property type="match status" value="1"/>
</dbReference>
<dbReference type="Gene3D" id="2.40.30.10">
    <property type="entry name" value="Translation factors"/>
    <property type="match status" value="1"/>
</dbReference>
<dbReference type="InterPro" id="IPR001709">
    <property type="entry name" value="Flavoprot_Pyr_Nucl_cyt_Rdtase"/>
</dbReference>
<feature type="domain" description="FAD-binding FR-type" evidence="5">
    <location>
        <begin position="1"/>
        <end position="102"/>
    </location>
</feature>
<dbReference type="PANTHER" id="PTHR47354:SF7">
    <property type="entry name" value="NAD(P)H-FLAVIN REDUCTASE"/>
    <property type="match status" value="1"/>
</dbReference>
<comment type="similarity">
    <text evidence="4">Belongs to the Fre/LuxG FAD/NAD(P) flavoprotein oxidoreductase family.</text>
</comment>
<dbReference type="EC" id="1.16.1.3" evidence="6"/>
<dbReference type="PRINTS" id="PR00371">
    <property type="entry name" value="FPNCR"/>
</dbReference>
<evidence type="ECO:0000256" key="2">
    <source>
        <dbReference type="ARBA" id="ARBA00023223"/>
    </source>
</evidence>
<dbReference type="EMBL" id="QYYH01000024">
    <property type="protein sequence ID" value="RJY18364.1"/>
    <property type="molecule type" value="Genomic_DNA"/>
</dbReference>
<comment type="caution">
    <text evidence="6">The sequence shown here is derived from an EMBL/GenBank/DDBJ whole genome shotgun (WGS) entry which is preliminary data.</text>
</comment>
<dbReference type="InterPro" id="IPR017927">
    <property type="entry name" value="FAD-bd_FR_type"/>
</dbReference>
<dbReference type="PANTHER" id="PTHR47354">
    <property type="entry name" value="NADH OXIDOREDUCTASE HCR"/>
    <property type="match status" value="1"/>
</dbReference>
<dbReference type="EC" id="1.5.1.41" evidence="6"/>
<dbReference type="OrthoDB" id="9806195at2"/>
<dbReference type="Pfam" id="PF00175">
    <property type="entry name" value="NAD_binding_1"/>
    <property type="match status" value="1"/>
</dbReference>
<evidence type="ECO:0000256" key="3">
    <source>
        <dbReference type="ARBA" id="ARBA00034078"/>
    </source>
</evidence>
<evidence type="ECO:0000313" key="6">
    <source>
        <dbReference type="EMBL" id="RJY18364.1"/>
    </source>
</evidence>
<evidence type="ECO:0000256" key="1">
    <source>
        <dbReference type="ARBA" id="ARBA00023002"/>
    </source>
</evidence>
<name>A0A3A6TVM9_9GAMM</name>
<reference evidence="6 7" key="1">
    <citation type="submission" date="2018-09" db="EMBL/GenBank/DDBJ databases">
        <title>Phylogeny of the Shewanellaceae, and recommendation for two new genera, Pseudoshewanella and Parashewanella.</title>
        <authorList>
            <person name="Wang G."/>
        </authorList>
    </citation>
    <scope>NUCLEOTIDE SEQUENCE [LARGE SCALE GENOMIC DNA]</scope>
    <source>
        <strain evidence="6 7">KCTC 22492</strain>
    </source>
</reference>
<dbReference type="InterPro" id="IPR017938">
    <property type="entry name" value="Riboflavin_synthase-like_b-brl"/>
</dbReference>
<evidence type="ECO:0000313" key="7">
    <source>
        <dbReference type="Proteomes" id="UP000273022"/>
    </source>
</evidence>
<accession>A0A3A6TVM9</accession>
<dbReference type="CDD" id="cd06189">
    <property type="entry name" value="flavin_oxioreductase"/>
    <property type="match status" value="1"/>
</dbReference>
<dbReference type="SUPFAM" id="SSF52343">
    <property type="entry name" value="Ferredoxin reductase-like, C-terminal NADP-linked domain"/>
    <property type="match status" value="1"/>
</dbReference>
<dbReference type="RefSeq" id="WP_121852692.1">
    <property type="nucleotide sequence ID" value="NZ_CP037952.1"/>
</dbReference>
<dbReference type="NCBIfam" id="NF005963">
    <property type="entry name" value="PRK08051.1"/>
    <property type="match status" value="1"/>
</dbReference>
<dbReference type="SUPFAM" id="SSF63380">
    <property type="entry name" value="Riboflavin synthase domain-like"/>
    <property type="match status" value="1"/>
</dbReference>
<evidence type="ECO:0000259" key="5">
    <source>
        <dbReference type="PROSITE" id="PS51384"/>
    </source>
</evidence>
<proteinExistence type="inferred from homology"/>
<dbReference type="InterPro" id="IPR001433">
    <property type="entry name" value="OxRdtase_FAD/NAD-bd"/>
</dbReference>
<dbReference type="InterPro" id="IPR039261">
    <property type="entry name" value="FNR_nucleotide-bd"/>
</dbReference>
<gene>
    <name evidence="6" type="ORF">D5R81_05715</name>
</gene>
<dbReference type="GO" id="GO:0052875">
    <property type="term" value="F:riboflavin reductase [NAD(P)H] activity"/>
    <property type="evidence" value="ECO:0007669"/>
    <property type="project" value="UniProtKB-EC"/>
</dbReference>
<organism evidence="6 7">
    <name type="scientific">Parashewanella spongiae</name>
    <dbReference type="NCBI Taxonomy" id="342950"/>
    <lineage>
        <taxon>Bacteria</taxon>
        <taxon>Pseudomonadati</taxon>
        <taxon>Pseudomonadota</taxon>
        <taxon>Gammaproteobacteria</taxon>
        <taxon>Alteromonadales</taxon>
        <taxon>Shewanellaceae</taxon>
        <taxon>Parashewanella</taxon>
    </lineage>
</organism>
<dbReference type="GO" id="GO:0008218">
    <property type="term" value="P:bioluminescence"/>
    <property type="evidence" value="ECO:0007669"/>
    <property type="project" value="UniProtKB-KW"/>
</dbReference>
<protein>
    <submittedName>
        <fullName evidence="6">NAD(P)H-flavin reductase</fullName>
        <ecNumber evidence="6">1.16.1.3</ecNumber>
        <ecNumber evidence="6">1.5.1.41</ecNumber>
    </submittedName>
</protein>
<keyword evidence="7" id="KW-1185">Reference proteome</keyword>
<keyword evidence="1 6" id="KW-0560">Oxidoreductase</keyword>
<keyword evidence="2" id="KW-0455">Luminescence</keyword>
<evidence type="ECO:0000256" key="4">
    <source>
        <dbReference type="ARBA" id="ARBA00038177"/>
    </source>
</evidence>
<dbReference type="Proteomes" id="UP000273022">
    <property type="component" value="Unassembled WGS sequence"/>
</dbReference>
<dbReference type="AlphaFoldDB" id="A0A3A6TVM9"/>
<dbReference type="InterPro" id="IPR050415">
    <property type="entry name" value="MRET"/>
</dbReference>
<comment type="cofactor">
    <cofactor evidence="3">
        <name>[2Fe-2S] cluster</name>
        <dbReference type="ChEBI" id="CHEBI:190135"/>
    </cofactor>
</comment>
<dbReference type="PROSITE" id="PS51384">
    <property type="entry name" value="FAD_FR"/>
    <property type="match status" value="1"/>
</dbReference>